<dbReference type="Pfam" id="PF00881">
    <property type="entry name" value="Nitroreductase"/>
    <property type="match status" value="1"/>
</dbReference>
<dbReference type="InterPro" id="IPR000415">
    <property type="entry name" value="Nitroreductase-like"/>
</dbReference>
<dbReference type="InterPro" id="IPR050627">
    <property type="entry name" value="Nitroreductase/BluB"/>
</dbReference>
<keyword evidence="3" id="KW-1185">Reference proteome</keyword>
<dbReference type="Gene3D" id="3.40.109.10">
    <property type="entry name" value="NADH Oxidase"/>
    <property type="match status" value="1"/>
</dbReference>
<comment type="caution">
    <text evidence="2">The sequence shown here is derived from an EMBL/GenBank/DDBJ whole genome shotgun (WGS) entry which is preliminary data.</text>
</comment>
<name>A0ABW5GPI6_9PSEU</name>
<dbReference type="PANTHER" id="PTHR23026:SF123">
    <property type="entry name" value="NAD(P)H NITROREDUCTASE RV3131-RELATED"/>
    <property type="match status" value="1"/>
</dbReference>
<evidence type="ECO:0000313" key="2">
    <source>
        <dbReference type="EMBL" id="MFD2462713.1"/>
    </source>
</evidence>
<dbReference type="PANTHER" id="PTHR23026">
    <property type="entry name" value="NADPH NITROREDUCTASE"/>
    <property type="match status" value="1"/>
</dbReference>
<feature type="domain" description="Nitroreductase" evidence="1">
    <location>
        <begin position="121"/>
        <end position="310"/>
    </location>
</feature>
<evidence type="ECO:0000259" key="1">
    <source>
        <dbReference type="Pfam" id="PF00881"/>
    </source>
</evidence>
<protein>
    <submittedName>
        <fullName evidence="2">Acg family FMN-binding oxidoreductase</fullName>
    </submittedName>
</protein>
<reference evidence="3" key="1">
    <citation type="journal article" date="2019" name="Int. J. Syst. Evol. Microbiol.">
        <title>The Global Catalogue of Microorganisms (GCM) 10K type strain sequencing project: providing services to taxonomists for standard genome sequencing and annotation.</title>
        <authorList>
            <consortium name="The Broad Institute Genomics Platform"/>
            <consortium name="The Broad Institute Genome Sequencing Center for Infectious Disease"/>
            <person name="Wu L."/>
            <person name="Ma J."/>
        </authorList>
    </citation>
    <scope>NUCLEOTIDE SEQUENCE [LARGE SCALE GENOMIC DNA]</scope>
    <source>
        <strain evidence="3">CGMCC 4.7643</strain>
    </source>
</reference>
<dbReference type="Proteomes" id="UP001597419">
    <property type="component" value="Unassembled WGS sequence"/>
</dbReference>
<proteinExistence type="predicted"/>
<gene>
    <name evidence="2" type="ORF">ACFSYJ_29170</name>
</gene>
<accession>A0ABW5GPI6</accession>
<sequence length="332" mass="36454">MSGQVRRAGWSAGEIEVLARAVVRAPSVHNIQPWTLEVAGEDLLVRERRDLVLPEHDPGGRDRLLSCGAALANLVLAVRVLGRRVTTETLPDPRRPDLVAVVRPGAALRPSATELHRYSAIARRRSYRHRFTSLPVPDRVLAEVVNSTETSQVRARHVRGERALSEVAGLLLFAAKAYQHDHGYQRELALWTIHDEYSHRHGAGIAGGCLPESTLPWAGLVRPRTALPDREVLRRRLAGETVLVFVTLDDAPVDHLHAGLALQNAWLAAVDNGLAASVLTQPLQLPEVRSALCEELELAGFPQVMMRIGHPSADVGQSPRRALDEILSGSRR</sequence>
<dbReference type="NCBIfam" id="NF047509">
    <property type="entry name" value="Rv3131_FMN_oxido"/>
    <property type="match status" value="1"/>
</dbReference>
<organism evidence="2 3">
    <name type="scientific">Amycolatopsis samaneae</name>
    <dbReference type="NCBI Taxonomy" id="664691"/>
    <lineage>
        <taxon>Bacteria</taxon>
        <taxon>Bacillati</taxon>
        <taxon>Actinomycetota</taxon>
        <taxon>Actinomycetes</taxon>
        <taxon>Pseudonocardiales</taxon>
        <taxon>Pseudonocardiaceae</taxon>
        <taxon>Amycolatopsis</taxon>
    </lineage>
</organism>
<dbReference type="RefSeq" id="WP_345409006.1">
    <property type="nucleotide sequence ID" value="NZ_BAABHG010000034.1"/>
</dbReference>
<dbReference type="SUPFAM" id="SSF55469">
    <property type="entry name" value="FMN-dependent nitroreductase-like"/>
    <property type="match status" value="2"/>
</dbReference>
<dbReference type="EMBL" id="JBHUKU010000018">
    <property type="protein sequence ID" value="MFD2462713.1"/>
    <property type="molecule type" value="Genomic_DNA"/>
</dbReference>
<evidence type="ECO:0000313" key="3">
    <source>
        <dbReference type="Proteomes" id="UP001597419"/>
    </source>
</evidence>
<dbReference type="InterPro" id="IPR029479">
    <property type="entry name" value="Nitroreductase"/>
</dbReference>